<evidence type="ECO:0000256" key="1">
    <source>
        <dbReference type="SAM" id="MobiDB-lite"/>
    </source>
</evidence>
<accession>K2BU74</accession>
<feature type="region of interest" description="Disordered" evidence="1">
    <location>
        <begin position="1"/>
        <end position="27"/>
    </location>
</feature>
<gene>
    <name evidence="2" type="ORF">ACD_49C00093G0005</name>
</gene>
<protein>
    <submittedName>
        <fullName evidence="2">Uncharacterized protein</fullName>
    </submittedName>
</protein>
<organism evidence="2">
    <name type="scientific">uncultured bacterium</name>
    <name type="common">gcode 4</name>
    <dbReference type="NCBI Taxonomy" id="1234023"/>
    <lineage>
        <taxon>Bacteria</taxon>
        <taxon>environmental samples</taxon>
    </lineage>
</organism>
<evidence type="ECO:0000313" key="2">
    <source>
        <dbReference type="EMBL" id="EKD65764.1"/>
    </source>
</evidence>
<dbReference type="EMBL" id="AMFJ01021679">
    <property type="protein sequence ID" value="EKD65764.1"/>
    <property type="molecule type" value="Genomic_DNA"/>
</dbReference>
<dbReference type="AlphaFoldDB" id="K2BU74"/>
<reference evidence="2" key="1">
    <citation type="journal article" date="2012" name="Science">
        <title>Fermentation, hydrogen, and sulfur metabolism in multiple uncultivated bacterial phyla.</title>
        <authorList>
            <person name="Wrighton K.C."/>
            <person name="Thomas B.C."/>
            <person name="Sharon I."/>
            <person name="Miller C.S."/>
            <person name="Castelle C.J."/>
            <person name="VerBerkmoes N.C."/>
            <person name="Wilkins M.J."/>
            <person name="Hettich R.L."/>
            <person name="Lipton M.S."/>
            <person name="Williams K.H."/>
            <person name="Long P.E."/>
            <person name="Banfield J.F."/>
        </authorList>
    </citation>
    <scope>NUCLEOTIDE SEQUENCE [LARGE SCALE GENOMIC DNA]</scope>
</reference>
<sequence>MTGVKNNLPPLPNREDLSLPKNSPERMKAEEQAKVAYEARYANASLAEKARLMLARSLSGELAASIQFDLLAKK</sequence>
<comment type="caution">
    <text evidence="2">The sequence shown here is derived from an EMBL/GenBank/DDBJ whole genome shotgun (WGS) entry which is preliminary data.</text>
</comment>
<proteinExistence type="predicted"/>
<feature type="compositionally biased region" description="Basic and acidic residues" evidence="1">
    <location>
        <begin position="13"/>
        <end position="27"/>
    </location>
</feature>
<name>K2BU74_9BACT</name>